<name>A0A7C5JXA3_THELI</name>
<gene>
    <name evidence="1" type="ORF">ENL40_06620</name>
</gene>
<dbReference type="EMBL" id="DRTU01000269">
    <property type="protein sequence ID" value="HHI01119.1"/>
    <property type="molecule type" value="Genomic_DNA"/>
</dbReference>
<dbReference type="AlphaFoldDB" id="A0A7C5JXA3"/>
<organism evidence="1">
    <name type="scientific">Thermococcus litoralis</name>
    <dbReference type="NCBI Taxonomy" id="2265"/>
    <lineage>
        <taxon>Archaea</taxon>
        <taxon>Methanobacteriati</taxon>
        <taxon>Methanobacteriota</taxon>
        <taxon>Thermococci</taxon>
        <taxon>Thermococcales</taxon>
        <taxon>Thermococcaceae</taxon>
        <taxon>Thermococcus</taxon>
    </lineage>
</organism>
<evidence type="ECO:0000313" key="1">
    <source>
        <dbReference type="EMBL" id="HHI01119.1"/>
    </source>
</evidence>
<protein>
    <submittedName>
        <fullName evidence="1">Uncharacterized protein</fullName>
    </submittedName>
</protein>
<comment type="caution">
    <text evidence="1">The sequence shown here is derived from an EMBL/GenBank/DDBJ whole genome shotgun (WGS) entry which is preliminary data.</text>
</comment>
<dbReference type="Proteomes" id="UP000886217">
    <property type="component" value="Unassembled WGS sequence"/>
</dbReference>
<proteinExistence type="predicted"/>
<sequence length="67" mass="7591">MNILEIAELYGEPDGIKEESIYSNGLEFAGREIEVVETLRPQMDWKLFSIVNLLSAYGRGFTANTSY</sequence>
<accession>A0A7C5JXA3</accession>
<reference evidence="1" key="1">
    <citation type="journal article" date="2020" name="mSystems">
        <title>Genome- and Community-Level Interaction Insights into Carbon Utilization and Element Cycling Functions of Hydrothermarchaeota in Hydrothermal Sediment.</title>
        <authorList>
            <person name="Zhou Z."/>
            <person name="Liu Y."/>
            <person name="Xu W."/>
            <person name="Pan J."/>
            <person name="Luo Z.H."/>
            <person name="Li M."/>
        </authorList>
    </citation>
    <scope>NUCLEOTIDE SEQUENCE [LARGE SCALE GENOMIC DNA]</scope>
    <source>
        <strain evidence="1">HyVt-93</strain>
    </source>
</reference>